<accession>A0AAF0ZWM8</accession>
<dbReference type="GO" id="GO:0007023">
    <property type="term" value="P:post-chaperonin tubulin folding pathway"/>
    <property type="evidence" value="ECO:0007669"/>
    <property type="project" value="InterPro"/>
</dbReference>
<feature type="domain" description="C-CAP/cofactor C-like" evidence="3">
    <location>
        <begin position="1"/>
        <end position="68"/>
    </location>
</feature>
<dbReference type="PANTHER" id="PTHR15139">
    <property type="entry name" value="TUBULIN FOLDING COFACTOR C"/>
    <property type="match status" value="1"/>
</dbReference>
<gene>
    <name evidence="4" type="ORF">MTR67_047611</name>
</gene>
<dbReference type="InterPro" id="IPR027684">
    <property type="entry name" value="TBCC"/>
</dbReference>
<dbReference type="Pfam" id="PF07986">
    <property type="entry name" value="TBCC"/>
    <property type="match status" value="1"/>
</dbReference>
<dbReference type="Gene3D" id="2.160.20.70">
    <property type="match status" value="1"/>
</dbReference>
<proteinExistence type="inferred from homology"/>
<dbReference type="GO" id="GO:0005737">
    <property type="term" value="C:cytoplasm"/>
    <property type="evidence" value="ECO:0007669"/>
    <property type="project" value="TreeGrafter"/>
</dbReference>
<evidence type="ECO:0000313" key="4">
    <source>
        <dbReference type="EMBL" id="WMV54226.1"/>
    </source>
</evidence>
<organism evidence="4 5">
    <name type="scientific">Solanum verrucosum</name>
    <dbReference type="NCBI Taxonomy" id="315347"/>
    <lineage>
        <taxon>Eukaryota</taxon>
        <taxon>Viridiplantae</taxon>
        <taxon>Streptophyta</taxon>
        <taxon>Embryophyta</taxon>
        <taxon>Tracheophyta</taxon>
        <taxon>Spermatophyta</taxon>
        <taxon>Magnoliopsida</taxon>
        <taxon>eudicotyledons</taxon>
        <taxon>Gunneridae</taxon>
        <taxon>Pentapetalae</taxon>
        <taxon>asterids</taxon>
        <taxon>lamiids</taxon>
        <taxon>Solanales</taxon>
        <taxon>Solanaceae</taxon>
        <taxon>Solanoideae</taxon>
        <taxon>Solaneae</taxon>
        <taxon>Solanum</taxon>
    </lineage>
</organism>
<reference evidence="4" key="1">
    <citation type="submission" date="2023-08" db="EMBL/GenBank/DDBJ databases">
        <title>A de novo genome assembly of Solanum verrucosum Schlechtendal, a Mexican diploid species geographically isolated from the other diploid A-genome species in potato relatives.</title>
        <authorList>
            <person name="Hosaka K."/>
        </authorList>
    </citation>
    <scope>NUCLEOTIDE SEQUENCE</scope>
    <source>
        <tissue evidence="4">Young leaves</tissue>
    </source>
</reference>
<dbReference type="GO" id="GO:0007021">
    <property type="term" value="P:tubulin complex assembly"/>
    <property type="evidence" value="ECO:0007669"/>
    <property type="project" value="TreeGrafter"/>
</dbReference>
<evidence type="ECO:0000256" key="1">
    <source>
        <dbReference type="ARBA" id="ARBA00008848"/>
    </source>
</evidence>
<name>A0AAF0ZWM8_SOLVR</name>
<evidence type="ECO:0000313" key="5">
    <source>
        <dbReference type="Proteomes" id="UP001234989"/>
    </source>
</evidence>
<dbReference type="Proteomes" id="UP001234989">
    <property type="component" value="Chromosome 11"/>
</dbReference>
<dbReference type="InterPro" id="IPR016098">
    <property type="entry name" value="CAP/MinC_C"/>
</dbReference>
<comment type="similarity">
    <text evidence="1">Belongs to the TBCC family.</text>
</comment>
<evidence type="ECO:0000256" key="2">
    <source>
        <dbReference type="SAM" id="MobiDB-lite"/>
    </source>
</evidence>
<protein>
    <recommendedName>
        <fullName evidence="3">C-CAP/cofactor C-like domain-containing protein</fullName>
    </recommendedName>
</protein>
<feature type="region of interest" description="Disordered" evidence="2">
    <location>
        <begin position="83"/>
        <end position="115"/>
    </location>
</feature>
<dbReference type="InterPro" id="IPR012945">
    <property type="entry name" value="Tubulin-bd_cofactor_C_dom"/>
</dbReference>
<dbReference type="InterPro" id="IPR017901">
    <property type="entry name" value="C-CAP_CF_C-like"/>
</dbReference>
<evidence type="ECO:0000259" key="3">
    <source>
        <dbReference type="PROSITE" id="PS51329"/>
    </source>
</evidence>
<sequence>MASHQIRIHQAKICDFYLRVRSRPVIEDSDGVRFAPYCLKYEGIEKDLEEVNLGEETGNWSNVDDFKWLRAVQSSNWSILPENERAGTVDMEEQSEGREMKNNGLEGSGQVWALG</sequence>
<dbReference type="EMBL" id="CP133622">
    <property type="protein sequence ID" value="WMV54226.1"/>
    <property type="molecule type" value="Genomic_DNA"/>
</dbReference>
<dbReference type="PANTHER" id="PTHR15139:SF0">
    <property type="entry name" value="TUBULIN-SPECIFIC CHAPERONE C"/>
    <property type="match status" value="1"/>
</dbReference>
<dbReference type="AlphaFoldDB" id="A0AAF0ZWM8"/>
<keyword evidence="5" id="KW-1185">Reference proteome</keyword>
<dbReference type="PROSITE" id="PS51329">
    <property type="entry name" value="C_CAP_COFACTOR_C"/>
    <property type="match status" value="1"/>
</dbReference>